<gene>
    <name evidence="2" type="ORF">DPX16_17479</name>
</gene>
<comment type="caution">
    <text evidence="2">The sequence shown here is derived from an EMBL/GenBank/DDBJ whole genome shotgun (WGS) entry which is preliminary data.</text>
</comment>
<name>A0A3N0XZE5_ANAGA</name>
<organism evidence="2 3">
    <name type="scientific">Anabarilius grahami</name>
    <name type="common">Kanglang fish</name>
    <name type="synonym">Barilius grahami</name>
    <dbReference type="NCBI Taxonomy" id="495550"/>
    <lineage>
        <taxon>Eukaryota</taxon>
        <taxon>Metazoa</taxon>
        <taxon>Chordata</taxon>
        <taxon>Craniata</taxon>
        <taxon>Vertebrata</taxon>
        <taxon>Euteleostomi</taxon>
        <taxon>Actinopterygii</taxon>
        <taxon>Neopterygii</taxon>
        <taxon>Teleostei</taxon>
        <taxon>Ostariophysi</taxon>
        <taxon>Cypriniformes</taxon>
        <taxon>Xenocyprididae</taxon>
        <taxon>Xenocypridinae</taxon>
        <taxon>Xenocypridinae incertae sedis</taxon>
        <taxon>Anabarilius</taxon>
    </lineage>
</organism>
<dbReference type="Proteomes" id="UP000281406">
    <property type="component" value="Unassembled WGS sequence"/>
</dbReference>
<evidence type="ECO:0000313" key="3">
    <source>
        <dbReference type="Proteomes" id="UP000281406"/>
    </source>
</evidence>
<protein>
    <submittedName>
        <fullName evidence="2">Uncharacterized protein</fullName>
    </submittedName>
</protein>
<feature type="region of interest" description="Disordered" evidence="1">
    <location>
        <begin position="1"/>
        <end position="36"/>
    </location>
</feature>
<proteinExistence type="predicted"/>
<evidence type="ECO:0000256" key="1">
    <source>
        <dbReference type="SAM" id="MobiDB-lite"/>
    </source>
</evidence>
<reference evidence="2 3" key="1">
    <citation type="submission" date="2018-10" db="EMBL/GenBank/DDBJ databases">
        <title>Genome assembly for a Yunnan-Guizhou Plateau 3E fish, Anabarilius grahami (Regan), and its evolutionary and genetic applications.</title>
        <authorList>
            <person name="Jiang W."/>
        </authorList>
    </citation>
    <scope>NUCLEOTIDE SEQUENCE [LARGE SCALE GENOMIC DNA]</scope>
    <source>
        <strain evidence="2">AG-KIZ</strain>
        <tissue evidence="2">Muscle</tissue>
    </source>
</reference>
<dbReference type="EMBL" id="RJVU01057109">
    <property type="protein sequence ID" value="ROK35736.1"/>
    <property type="molecule type" value="Genomic_DNA"/>
</dbReference>
<accession>A0A3N0XZE5</accession>
<sequence length="146" mass="16429">MGLSDVNGGRKSLYGHTRRPERESKSTPIKARSASRKSSAALHRIGAYGFINKAQFHAGFTDSLKLKDGAVTAVLIPDMSRNSRCASRFYVRTPARYWPAPAQTSKRCNDVAAYVWFRNPSDVVKNILFPDYIMYRLKPFEAALKL</sequence>
<evidence type="ECO:0000313" key="2">
    <source>
        <dbReference type="EMBL" id="ROK35736.1"/>
    </source>
</evidence>
<dbReference type="AlphaFoldDB" id="A0A3N0XZE5"/>
<keyword evidence="3" id="KW-1185">Reference proteome</keyword>